<dbReference type="InterPro" id="IPR001173">
    <property type="entry name" value="Glyco_trans_2-like"/>
</dbReference>
<evidence type="ECO:0000259" key="5">
    <source>
        <dbReference type="Pfam" id="PF00535"/>
    </source>
</evidence>
<evidence type="ECO:0000256" key="2">
    <source>
        <dbReference type="ARBA" id="ARBA00022676"/>
    </source>
</evidence>
<dbReference type="Proteomes" id="UP001597472">
    <property type="component" value="Unassembled WGS sequence"/>
</dbReference>
<feature type="transmembrane region" description="Helical" evidence="4">
    <location>
        <begin position="309"/>
        <end position="328"/>
    </location>
</feature>
<accession>A0ABW5KQL5</accession>
<dbReference type="InterPro" id="IPR029044">
    <property type="entry name" value="Nucleotide-diphossugar_trans"/>
</dbReference>
<gene>
    <name evidence="6" type="ORF">ACFSQP_04925</name>
</gene>
<dbReference type="Pfam" id="PF00535">
    <property type="entry name" value="Glycos_transf_2"/>
    <property type="match status" value="1"/>
</dbReference>
<evidence type="ECO:0000313" key="6">
    <source>
        <dbReference type="EMBL" id="MFD2551152.1"/>
    </source>
</evidence>
<proteinExistence type="inferred from homology"/>
<feature type="transmembrane region" description="Helical" evidence="4">
    <location>
        <begin position="276"/>
        <end position="303"/>
    </location>
</feature>
<dbReference type="GO" id="GO:0016757">
    <property type="term" value="F:glycosyltransferase activity"/>
    <property type="evidence" value="ECO:0007669"/>
    <property type="project" value="UniProtKB-KW"/>
</dbReference>
<dbReference type="PANTHER" id="PTHR43630:SF1">
    <property type="entry name" value="POLY-BETA-1,6-N-ACETYL-D-GLUCOSAMINE SYNTHASE"/>
    <property type="match status" value="1"/>
</dbReference>
<sequence>MVFILTIYITLVYAILIASFVYGFIKVPHFKLKATKPKTGFSVIVPFRNEEANLPHFLKSVKELAYPKHLFEIILVNDASSDKSAAIINTFIENGLHHVSMTQNTQKSTSPKKEAISKGIKSAQYDWIITTDADCLLPKLWLQCYDAFIQQTNYKLIAAPVNYFDVTSFLDRFQTMDLLSLIGTSIGGFGLGDPFLANGANLAYQKKLFTALSGFEGSTKIASGDDVFFLQKVVKNNSGDVGYLKTIQATVETKAEPNWQNLISQRLRWMAKSTHYTSCFAIVSGIIVALMNLVLLLLIPLTILGHLSLQSFLFVVLTKFIADFILIFKTSRLLQQESVLPAFVVASVLYPVFSIFIVVLSFFSSYTWKGRTFKK</sequence>
<dbReference type="Gene3D" id="3.90.550.10">
    <property type="entry name" value="Spore Coat Polysaccharide Biosynthesis Protein SpsA, Chain A"/>
    <property type="match status" value="1"/>
</dbReference>
<keyword evidence="7" id="KW-1185">Reference proteome</keyword>
<reference evidence="7" key="1">
    <citation type="journal article" date="2019" name="Int. J. Syst. Evol. Microbiol.">
        <title>The Global Catalogue of Microorganisms (GCM) 10K type strain sequencing project: providing services to taxonomists for standard genome sequencing and annotation.</title>
        <authorList>
            <consortium name="The Broad Institute Genomics Platform"/>
            <consortium name="The Broad Institute Genome Sequencing Center for Infectious Disease"/>
            <person name="Wu L."/>
            <person name="Ma J."/>
        </authorList>
    </citation>
    <scope>NUCLEOTIDE SEQUENCE [LARGE SCALE GENOMIC DNA]</scope>
    <source>
        <strain evidence="7">KCTC 42587</strain>
    </source>
</reference>
<feature type="transmembrane region" description="Helical" evidence="4">
    <location>
        <begin position="6"/>
        <end position="25"/>
    </location>
</feature>
<organism evidence="6 7">
    <name type="scientific">Bizionia sediminis</name>
    <dbReference type="NCBI Taxonomy" id="1737064"/>
    <lineage>
        <taxon>Bacteria</taxon>
        <taxon>Pseudomonadati</taxon>
        <taxon>Bacteroidota</taxon>
        <taxon>Flavobacteriia</taxon>
        <taxon>Flavobacteriales</taxon>
        <taxon>Flavobacteriaceae</taxon>
        <taxon>Bizionia</taxon>
    </lineage>
</organism>
<keyword evidence="4" id="KW-0472">Membrane</keyword>
<evidence type="ECO:0000256" key="4">
    <source>
        <dbReference type="SAM" id="Phobius"/>
    </source>
</evidence>
<name>A0ABW5KQL5_9FLAO</name>
<dbReference type="EMBL" id="JBHULS010000002">
    <property type="protein sequence ID" value="MFD2551152.1"/>
    <property type="molecule type" value="Genomic_DNA"/>
</dbReference>
<protein>
    <submittedName>
        <fullName evidence="6">Glycosyltransferase</fullName>
        <ecNumber evidence="6">2.4.-.-</ecNumber>
    </submittedName>
</protein>
<dbReference type="RefSeq" id="WP_376892264.1">
    <property type="nucleotide sequence ID" value="NZ_JBHULS010000002.1"/>
</dbReference>
<keyword evidence="4" id="KW-1133">Transmembrane helix</keyword>
<dbReference type="EC" id="2.4.-.-" evidence="6"/>
<dbReference type="PANTHER" id="PTHR43630">
    <property type="entry name" value="POLY-BETA-1,6-N-ACETYL-D-GLUCOSAMINE SYNTHASE"/>
    <property type="match status" value="1"/>
</dbReference>
<evidence type="ECO:0000256" key="1">
    <source>
        <dbReference type="ARBA" id="ARBA00006739"/>
    </source>
</evidence>
<comment type="similarity">
    <text evidence="1">Belongs to the glycosyltransferase 2 family.</text>
</comment>
<comment type="caution">
    <text evidence="6">The sequence shown here is derived from an EMBL/GenBank/DDBJ whole genome shotgun (WGS) entry which is preliminary data.</text>
</comment>
<keyword evidence="2 6" id="KW-0328">Glycosyltransferase</keyword>
<evidence type="ECO:0000256" key="3">
    <source>
        <dbReference type="ARBA" id="ARBA00022679"/>
    </source>
</evidence>
<evidence type="ECO:0000313" key="7">
    <source>
        <dbReference type="Proteomes" id="UP001597472"/>
    </source>
</evidence>
<keyword evidence="4" id="KW-0812">Transmembrane</keyword>
<keyword evidence="3 6" id="KW-0808">Transferase</keyword>
<dbReference type="SUPFAM" id="SSF53448">
    <property type="entry name" value="Nucleotide-diphospho-sugar transferases"/>
    <property type="match status" value="1"/>
</dbReference>
<feature type="transmembrane region" description="Helical" evidence="4">
    <location>
        <begin position="340"/>
        <end position="363"/>
    </location>
</feature>
<feature type="domain" description="Glycosyltransferase 2-like" evidence="5">
    <location>
        <begin position="42"/>
        <end position="174"/>
    </location>
</feature>